<dbReference type="GO" id="GO:0003700">
    <property type="term" value="F:DNA-binding transcription factor activity"/>
    <property type="evidence" value="ECO:0007669"/>
    <property type="project" value="TreeGrafter"/>
</dbReference>
<dbReference type="SUPFAM" id="SSF47413">
    <property type="entry name" value="lambda repressor-like DNA-binding domains"/>
    <property type="match status" value="1"/>
</dbReference>
<dbReference type="SUPFAM" id="SSF53822">
    <property type="entry name" value="Periplasmic binding protein-like I"/>
    <property type="match status" value="1"/>
</dbReference>
<dbReference type="PROSITE" id="PS00356">
    <property type="entry name" value="HTH_LACI_1"/>
    <property type="match status" value="1"/>
</dbReference>
<dbReference type="InterPro" id="IPR046335">
    <property type="entry name" value="LacI/GalR-like_sensor"/>
</dbReference>
<evidence type="ECO:0000259" key="4">
    <source>
        <dbReference type="PROSITE" id="PS50932"/>
    </source>
</evidence>
<keyword evidence="3" id="KW-0804">Transcription</keyword>
<organism evidence="5">
    <name type="scientific">uncultured Mycobacteriales bacterium</name>
    <dbReference type="NCBI Taxonomy" id="581187"/>
    <lineage>
        <taxon>Bacteria</taxon>
        <taxon>Bacillati</taxon>
        <taxon>Actinomycetota</taxon>
        <taxon>Actinomycetes</taxon>
        <taxon>Mycobacteriales</taxon>
        <taxon>environmental samples</taxon>
    </lineage>
</organism>
<feature type="domain" description="HTH lacI-type" evidence="4">
    <location>
        <begin position="3"/>
        <end position="57"/>
    </location>
</feature>
<evidence type="ECO:0000256" key="1">
    <source>
        <dbReference type="ARBA" id="ARBA00023015"/>
    </source>
</evidence>
<dbReference type="PANTHER" id="PTHR30146:SF109">
    <property type="entry name" value="HTH-TYPE TRANSCRIPTIONAL REGULATOR GALS"/>
    <property type="match status" value="1"/>
</dbReference>
<keyword evidence="1" id="KW-0805">Transcription regulation</keyword>
<dbReference type="GO" id="GO:0000976">
    <property type="term" value="F:transcription cis-regulatory region binding"/>
    <property type="evidence" value="ECO:0007669"/>
    <property type="project" value="TreeGrafter"/>
</dbReference>
<dbReference type="EMBL" id="CADCTP010000142">
    <property type="protein sequence ID" value="CAA9243226.1"/>
    <property type="molecule type" value="Genomic_DNA"/>
</dbReference>
<evidence type="ECO:0000256" key="2">
    <source>
        <dbReference type="ARBA" id="ARBA00023125"/>
    </source>
</evidence>
<dbReference type="Pfam" id="PF00356">
    <property type="entry name" value="LacI"/>
    <property type="match status" value="1"/>
</dbReference>
<sequence length="336" mass="35392">MAVSMRDVAARAGVSPRTVSNVVSGYVHVRAETRERVQRAIDELRYRPNMSARSLRLGRTGIIALAVPEIAAPYFAELADLIQREAVARGLTLLIDQTGAGRDRELLVLDGYRSNLIDGFILSPMALTAEDLSAQPLDIPAVLLGERVADSGLTHVGVDNVAAARLAVEHLLAGGRRRIAAVGADLRTNNMGPAVRRMHGYRLAVAAAGLPAAPELEVTTGGWARASGYAAIDALLSAGTEVDALFCFNDVLALAAIRAITDHGLRVPEDIAVVGWDDTEEASYSVPSLTSISPDKAEIARAAVDRLLARIDGEPVAGSGTTCGFRLAVRESSTAG</sequence>
<dbReference type="SMART" id="SM00354">
    <property type="entry name" value="HTH_LACI"/>
    <property type="match status" value="1"/>
</dbReference>
<accession>A0A6J4I8L7</accession>
<reference evidence="5" key="1">
    <citation type="submission" date="2020-02" db="EMBL/GenBank/DDBJ databases">
        <authorList>
            <person name="Meier V. D."/>
        </authorList>
    </citation>
    <scope>NUCLEOTIDE SEQUENCE</scope>
    <source>
        <strain evidence="5">AVDCRST_MAG41</strain>
    </source>
</reference>
<dbReference type="PROSITE" id="PS50932">
    <property type="entry name" value="HTH_LACI_2"/>
    <property type="match status" value="1"/>
</dbReference>
<gene>
    <name evidence="5" type="ORF">AVDCRST_MAG41-1560</name>
</gene>
<protein>
    <submittedName>
        <fullName evidence="5">Putative LacI-family transcriptional regulator</fullName>
    </submittedName>
</protein>
<proteinExistence type="predicted"/>
<dbReference type="CDD" id="cd01392">
    <property type="entry name" value="HTH_LacI"/>
    <property type="match status" value="1"/>
</dbReference>
<evidence type="ECO:0000256" key="3">
    <source>
        <dbReference type="ARBA" id="ARBA00023163"/>
    </source>
</evidence>
<dbReference type="AlphaFoldDB" id="A0A6J4I8L7"/>
<dbReference type="Gene3D" id="3.40.50.2300">
    <property type="match status" value="2"/>
</dbReference>
<name>A0A6J4I8L7_9ACTN</name>
<keyword evidence="2" id="KW-0238">DNA-binding</keyword>
<dbReference type="Gene3D" id="1.10.260.40">
    <property type="entry name" value="lambda repressor-like DNA-binding domains"/>
    <property type="match status" value="1"/>
</dbReference>
<dbReference type="InterPro" id="IPR028082">
    <property type="entry name" value="Peripla_BP_I"/>
</dbReference>
<dbReference type="Pfam" id="PF13377">
    <property type="entry name" value="Peripla_BP_3"/>
    <property type="match status" value="1"/>
</dbReference>
<evidence type="ECO:0000313" key="5">
    <source>
        <dbReference type="EMBL" id="CAA9243226.1"/>
    </source>
</evidence>
<dbReference type="InterPro" id="IPR010982">
    <property type="entry name" value="Lambda_DNA-bd_dom_sf"/>
</dbReference>
<dbReference type="PANTHER" id="PTHR30146">
    <property type="entry name" value="LACI-RELATED TRANSCRIPTIONAL REPRESSOR"/>
    <property type="match status" value="1"/>
</dbReference>
<dbReference type="CDD" id="cd06267">
    <property type="entry name" value="PBP1_LacI_sugar_binding-like"/>
    <property type="match status" value="1"/>
</dbReference>
<dbReference type="InterPro" id="IPR000843">
    <property type="entry name" value="HTH_LacI"/>
</dbReference>